<evidence type="ECO:0000313" key="1">
    <source>
        <dbReference type="RefSeq" id="XP_059605787.1"/>
    </source>
</evidence>
<name>A0AAJ8BXL3_ASPNG</name>
<reference evidence="1" key="2">
    <citation type="submission" date="2025-08" db="UniProtKB">
        <authorList>
            <consortium name="RefSeq"/>
        </authorList>
    </citation>
    <scope>IDENTIFICATION</scope>
</reference>
<dbReference type="RefSeq" id="XP_059605787.1">
    <property type="nucleotide sequence ID" value="XM_059748520.1"/>
</dbReference>
<sequence length="270" mass="29525">MFLATAELTGLELEVDCCPDEATEETKGTKSHGKDGAVPLYQERATHGTRLDGHARPTFRLYPPFSLAACPIVYFYVCLPQNPIPPVDAQHQLTAEKLFQPAKDMPRAHSYAQHDPHLAYFLAVGHEPIQSPNLAWSEGTFGLEGFVFGAAGAVFVLRENGRAFPDGGGRAEAGPYSPLALCSDDDHCHVRGSRCYHGPLVTVTRNHNKIIALKSGPFGPPGKIADHQHFAEQWGLQVVMGHQTLAPALGDYYNILYEIIVSSMQCSRCM</sequence>
<gene>
    <name evidence="1" type="ORF">An07g06250</name>
</gene>
<dbReference type="AlphaFoldDB" id="A0AAJ8BXL3"/>
<dbReference type="VEuPathDB" id="FungiDB:An07g06250"/>
<reference evidence="1" key="1">
    <citation type="submission" date="2025-02" db="EMBL/GenBank/DDBJ databases">
        <authorList>
            <consortium name="NCBI Genome Project"/>
        </authorList>
    </citation>
    <scope>NUCLEOTIDE SEQUENCE</scope>
</reference>
<proteinExistence type="predicted"/>
<protein>
    <submittedName>
        <fullName evidence="1">Uncharacterized protein</fullName>
    </submittedName>
</protein>
<accession>A0AAJ8BXL3</accession>
<dbReference type="KEGG" id="ang:An07g06250"/>
<dbReference type="GeneID" id="84591429"/>
<organism evidence="1">
    <name type="scientific">Aspergillus niger</name>
    <dbReference type="NCBI Taxonomy" id="5061"/>
    <lineage>
        <taxon>Eukaryota</taxon>
        <taxon>Fungi</taxon>
        <taxon>Dikarya</taxon>
        <taxon>Ascomycota</taxon>
        <taxon>Pezizomycotina</taxon>
        <taxon>Eurotiomycetes</taxon>
        <taxon>Eurotiomycetidae</taxon>
        <taxon>Eurotiales</taxon>
        <taxon>Aspergillaceae</taxon>
        <taxon>Aspergillus</taxon>
        <taxon>Aspergillus subgen. Circumdati</taxon>
    </lineage>
</organism>